<dbReference type="Proteomes" id="UP000663829">
    <property type="component" value="Unassembled WGS sequence"/>
</dbReference>
<feature type="non-terminal residue" evidence="1">
    <location>
        <position position="1"/>
    </location>
</feature>
<comment type="caution">
    <text evidence="1">The sequence shown here is derived from an EMBL/GenBank/DDBJ whole genome shotgun (WGS) entry which is preliminary data.</text>
</comment>
<dbReference type="EMBL" id="CAJNOQ010004504">
    <property type="protein sequence ID" value="CAF1062390.1"/>
    <property type="molecule type" value="Genomic_DNA"/>
</dbReference>
<evidence type="ECO:0000313" key="3">
    <source>
        <dbReference type="Proteomes" id="UP000663829"/>
    </source>
</evidence>
<sequence length="712" mass="83347">MKVHDRTQLQSMPTKDFNEFVALPREWRRGDDILYWPKNDDYYNIQWLEKLWKYLNDKLSNDLSSLENTNILYALPSTNSTIPSSASSQQANTITLYKLSKNIGLIQMLTSPSKDDLSLQKILGKLNFHCIDAFPEIIRRHPLLHEYVPTLTCQGLLQILRYRLRHTSQLKILQEFNTLLNDSDIKLIRQYISRISSLELDESSIQCIKQLPIFDNSYSAPDSLKYISLTNILYIYESGPKLPIDLQPKSCIIVTDTDSRILLDKLGYVIYDFTHVARYIITTIGGNSVQKQEATTSKITTDYTKTVALGKWLLSYCNSLILNDVLCQESLSSCKLFLNKKQELCSCLQLIDPYFKEKYLPLFDARLLPCQDLLDNDKYLSILKHLKLRTCYNLKCDELIDICEQQKDQNRQQNRVLLADFILEILIHNPKLLDDYSQLKRIVFKQYLNITQWVPVQIERPQHYPQTLTWQGSIDPRRLYVTPRDCTDKSYSYVIGSVCLITSLDIPLEHRGKIDLKEIKIDLLIKHLKTVIHCFMKCTPTEYKNEYSEYSNICKKLYDSISHFDTMEISKEMKMNDITEWIWNGQTFSAPSQVYLIEKTHPLAPYVSIVPYDFYSFSNFFERIGVRYKADSSKIEDILRAQQGDDHFYKWIRDTYSNDHRLLQLVNDAEIKQQQTSNIKTTKIPTSKDEQTRITFSSTLDNSDDKYYLYLP</sequence>
<dbReference type="InterPro" id="IPR052972">
    <property type="entry name" value="Sacsin_chaperone_reg"/>
</dbReference>
<dbReference type="OrthoDB" id="1262810at2759"/>
<dbReference type="PANTHER" id="PTHR15600">
    <property type="entry name" value="SACSIN"/>
    <property type="match status" value="1"/>
</dbReference>
<name>A0A814L7X9_9BILA</name>
<organism evidence="1 3">
    <name type="scientific">Didymodactylos carnosus</name>
    <dbReference type="NCBI Taxonomy" id="1234261"/>
    <lineage>
        <taxon>Eukaryota</taxon>
        <taxon>Metazoa</taxon>
        <taxon>Spiralia</taxon>
        <taxon>Gnathifera</taxon>
        <taxon>Rotifera</taxon>
        <taxon>Eurotatoria</taxon>
        <taxon>Bdelloidea</taxon>
        <taxon>Philodinida</taxon>
        <taxon>Philodinidae</taxon>
        <taxon>Didymodactylos</taxon>
    </lineage>
</organism>
<keyword evidence="3" id="KW-1185">Reference proteome</keyword>
<dbReference type="GO" id="GO:0030544">
    <property type="term" value="F:Hsp70 protein binding"/>
    <property type="evidence" value="ECO:0007669"/>
    <property type="project" value="TreeGrafter"/>
</dbReference>
<evidence type="ECO:0000313" key="2">
    <source>
        <dbReference type="EMBL" id="CAF3830519.1"/>
    </source>
</evidence>
<evidence type="ECO:0000313" key="1">
    <source>
        <dbReference type="EMBL" id="CAF1062390.1"/>
    </source>
</evidence>
<dbReference type="EMBL" id="CAJOBC010004504">
    <property type="protein sequence ID" value="CAF3830519.1"/>
    <property type="molecule type" value="Genomic_DNA"/>
</dbReference>
<reference evidence="1" key="1">
    <citation type="submission" date="2021-02" db="EMBL/GenBank/DDBJ databases">
        <authorList>
            <person name="Nowell W R."/>
        </authorList>
    </citation>
    <scope>NUCLEOTIDE SEQUENCE</scope>
</reference>
<dbReference type="PANTHER" id="PTHR15600:SF42">
    <property type="entry name" value="SACSIN"/>
    <property type="match status" value="1"/>
</dbReference>
<proteinExistence type="predicted"/>
<dbReference type="Proteomes" id="UP000681722">
    <property type="component" value="Unassembled WGS sequence"/>
</dbReference>
<accession>A0A814L7X9</accession>
<dbReference type="AlphaFoldDB" id="A0A814L7X9"/>
<gene>
    <name evidence="1" type="ORF">GPM918_LOCUS16847</name>
    <name evidence="2" type="ORF">SRO942_LOCUS16846</name>
</gene>
<protein>
    <submittedName>
        <fullName evidence="1">Uncharacterized protein</fullName>
    </submittedName>
</protein>